<evidence type="ECO:0000313" key="2">
    <source>
        <dbReference type="EMBL" id="KAG7320103.1"/>
    </source>
</evidence>
<reference evidence="2 3" key="1">
    <citation type="submission" date="2021-06" db="EMBL/GenBank/DDBJ databases">
        <title>Chromosome-level genome assembly of the red-tail catfish (Hemibagrus wyckioides).</title>
        <authorList>
            <person name="Shao F."/>
        </authorList>
    </citation>
    <scope>NUCLEOTIDE SEQUENCE [LARGE SCALE GENOMIC DNA]</scope>
    <source>
        <strain evidence="2">EC202008001</strain>
        <tissue evidence="2">Blood</tissue>
    </source>
</reference>
<feature type="region of interest" description="Disordered" evidence="1">
    <location>
        <begin position="14"/>
        <end position="62"/>
    </location>
</feature>
<dbReference type="EMBL" id="JAHKSW010000019">
    <property type="protein sequence ID" value="KAG7320103.1"/>
    <property type="molecule type" value="Genomic_DNA"/>
</dbReference>
<keyword evidence="3" id="KW-1185">Reference proteome</keyword>
<name>A0A9D3SHZ9_9TELE</name>
<feature type="compositionally biased region" description="Low complexity" evidence="1">
    <location>
        <begin position="38"/>
        <end position="58"/>
    </location>
</feature>
<accession>A0A9D3SHZ9</accession>
<comment type="caution">
    <text evidence="2">The sequence shown here is derived from an EMBL/GenBank/DDBJ whole genome shotgun (WGS) entry which is preliminary data.</text>
</comment>
<proteinExistence type="predicted"/>
<organism evidence="2 3">
    <name type="scientific">Hemibagrus wyckioides</name>
    <dbReference type="NCBI Taxonomy" id="337641"/>
    <lineage>
        <taxon>Eukaryota</taxon>
        <taxon>Metazoa</taxon>
        <taxon>Chordata</taxon>
        <taxon>Craniata</taxon>
        <taxon>Vertebrata</taxon>
        <taxon>Euteleostomi</taxon>
        <taxon>Actinopterygii</taxon>
        <taxon>Neopterygii</taxon>
        <taxon>Teleostei</taxon>
        <taxon>Ostariophysi</taxon>
        <taxon>Siluriformes</taxon>
        <taxon>Bagridae</taxon>
        <taxon>Hemibagrus</taxon>
    </lineage>
</organism>
<sequence length="95" mass="9454">MDASLFQGAELSYTHGKGGKVASSRGPRSGATSPVEQGAGAASPTEPEGGEPSSSEQARGVMSLLALAHPSLSVGSAVKRCSSIPPPDPVIYAAF</sequence>
<dbReference type="AlphaFoldDB" id="A0A9D3SHZ9"/>
<dbReference type="Proteomes" id="UP000824219">
    <property type="component" value="Linkage Group LG19"/>
</dbReference>
<evidence type="ECO:0000313" key="3">
    <source>
        <dbReference type="Proteomes" id="UP000824219"/>
    </source>
</evidence>
<evidence type="ECO:0000256" key="1">
    <source>
        <dbReference type="SAM" id="MobiDB-lite"/>
    </source>
</evidence>
<protein>
    <submittedName>
        <fullName evidence="2">Uncharacterized protein</fullName>
    </submittedName>
</protein>
<gene>
    <name evidence="2" type="ORF">KOW79_015956</name>
</gene>